<feature type="transmembrane region" description="Helical" evidence="12">
    <location>
        <begin position="411"/>
        <end position="430"/>
    </location>
</feature>
<evidence type="ECO:0000256" key="10">
    <source>
        <dbReference type="ARBA" id="ARBA00023286"/>
    </source>
</evidence>
<evidence type="ECO:0000256" key="7">
    <source>
        <dbReference type="ARBA" id="ARBA00023136"/>
    </source>
</evidence>
<evidence type="ECO:0000256" key="5">
    <source>
        <dbReference type="ARBA" id="ARBA00022989"/>
    </source>
</evidence>
<feature type="transmembrane region" description="Helical" evidence="12">
    <location>
        <begin position="317"/>
        <end position="339"/>
    </location>
</feature>
<keyword evidence="3" id="KW-1003">Cell membrane</keyword>
<evidence type="ECO:0000256" key="12">
    <source>
        <dbReference type="SAM" id="Phobius"/>
    </source>
</evidence>
<keyword evidence="6" id="KW-0406">Ion transport</keyword>
<dbReference type="Pfam" id="PF10613">
    <property type="entry name" value="Lig_chan-Glu_bd"/>
    <property type="match status" value="1"/>
</dbReference>
<organism evidence="15 16">
    <name type="scientific">Drosophila rubida</name>
    <dbReference type="NCBI Taxonomy" id="30044"/>
    <lineage>
        <taxon>Eukaryota</taxon>
        <taxon>Metazoa</taxon>
        <taxon>Ecdysozoa</taxon>
        <taxon>Arthropoda</taxon>
        <taxon>Hexapoda</taxon>
        <taxon>Insecta</taxon>
        <taxon>Pterygota</taxon>
        <taxon>Neoptera</taxon>
        <taxon>Endopterygota</taxon>
        <taxon>Diptera</taxon>
        <taxon>Brachycera</taxon>
        <taxon>Muscomorpha</taxon>
        <taxon>Ephydroidea</taxon>
        <taxon>Drosophilidae</taxon>
        <taxon>Drosophila</taxon>
    </lineage>
</organism>
<name>A0AAD4PQN3_9MUSC</name>
<keyword evidence="8" id="KW-0675">Receptor</keyword>
<evidence type="ECO:0000256" key="6">
    <source>
        <dbReference type="ARBA" id="ARBA00023065"/>
    </source>
</evidence>
<dbReference type="InterPro" id="IPR019594">
    <property type="entry name" value="Glu/Gly-bd"/>
</dbReference>
<dbReference type="AlphaFoldDB" id="A0AAD4PQN3"/>
<keyword evidence="9" id="KW-0325">Glycoprotein</keyword>
<evidence type="ECO:0000256" key="3">
    <source>
        <dbReference type="ARBA" id="ARBA00022475"/>
    </source>
</evidence>
<keyword evidence="10" id="KW-1071">Ligand-gated ion channel</keyword>
<dbReference type="PANTHER" id="PTHR42643">
    <property type="entry name" value="IONOTROPIC RECEPTOR 20A-RELATED"/>
    <property type="match status" value="1"/>
</dbReference>
<keyword evidence="2" id="KW-0813">Transport</keyword>
<evidence type="ECO:0000259" key="13">
    <source>
        <dbReference type="Pfam" id="PF10613"/>
    </source>
</evidence>
<dbReference type="PANTHER" id="PTHR42643:SF37">
    <property type="entry name" value="IONOTROPIC RECEPTOR 11A-RELATED"/>
    <property type="match status" value="1"/>
</dbReference>
<keyword evidence="7 12" id="KW-0472">Membrane</keyword>
<evidence type="ECO:0000256" key="8">
    <source>
        <dbReference type="ARBA" id="ARBA00023170"/>
    </source>
</evidence>
<feature type="transmembrane region" description="Helical" evidence="12">
    <location>
        <begin position="351"/>
        <end position="374"/>
    </location>
</feature>
<evidence type="ECO:0000256" key="4">
    <source>
        <dbReference type="ARBA" id="ARBA00022692"/>
    </source>
</evidence>
<keyword evidence="16" id="KW-1185">Reference proteome</keyword>
<keyword evidence="5 12" id="KW-1133">Transmembrane helix</keyword>
<sequence>MLTTSDGGTYNVTLMYAVVWTINSHYAVDSSKPLTILNFATWDTSRSLHNDLIDAVLQLASRANRIKFLLEGERVDAAPKVDAPLAPANALNMQTTAIWLLDSIWAYYRLERRLLQTNGAFKRNGYYCIVYTGAEESRLDTIRLIFQHLFAIYVINVNVFLMDRSTGATAVQVYNYYPYRALRCQSSQPMHYASFSGGLGAQPQIHVPNRTLFFDDKLDNMHGCPLRIATFQNRPFVIIEPPLVKGGPRRLHGIEGMLIVLLAERMNFAIELLLQPTQDRGVVYPNGTITGAMGMIVEGSANLTFGAFMYNKERAQFMLPAITYTSFPIVLCVPSGHPLTPLQRLSKPLGHLTWLCLWISVALGCSLIAVLQLLPRRWRRFVLGHPNRTPVLALWCTLLGGMQQQPPRRNFARYLLVLWLLQTLVLRAAYSGELYILLQDGSTHTPLRTLGEVLAQNYVFHLLPALENIFREMLPVTRMRIVPKLDATLRELRDHEEARIVAPLLQPTAARFDMDSGPEKPRLRLLPNPLLTAPLTLYMRPHSYLKQRINSLLMNMMSSGLVHRSRRMYLDRIEHSAVARNRDPNPLSLWLLAGIFGIYTGLQLCACCVFALELRTTAPHRRRLRRFMDALNHYAT</sequence>
<evidence type="ECO:0000256" key="11">
    <source>
        <dbReference type="ARBA" id="ARBA00023303"/>
    </source>
</evidence>
<dbReference type="SUPFAM" id="SSF53850">
    <property type="entry name" value="Periplasmic binding protein-like II"/>
    <property type="match status" value="1"/>
</dbReference>
<dbReference type="Gene3D" id="1.10.287.70">
    <property type="match status" value="1"/>
</dbReference>
<protein>
    <submittedName>
        <fullName evidence="15">Uncharacterized protein</fullName>
    </submittedName>
</protein>
<dbReference type="Proteomes" id="UP001200034">
    <property type="component" value="Unassembled WGS sequence"/>
</dbReference>
<dbReference type="Gene3D" id="3.40.190.10">
    <property type="entry name" value="Periplasmic binding protein-like II"/>
    <property type="match status" value="1"/>
</dbReference>
<dbReference type="Pfam" id="PF24061">
    <property type="entry name" value="LBD_receptor"/>
    <property type="match status" value="1"/>
</dbReference>
<dbReference type="GO" id="GO:0005886">
    <property type="term" value="C:plasma membrane"/>
    <property type="evidence" value="ECO:0007669"/>
    <property type="project" value="UniProtKB-SubCell"/>
</dbReference>
<evidence type="ECO:0000256" key="9">
    <source>
        <dbReference type="ARBA" id="ARBA00023180"/>
    </source>
</evidence>
<evidence type="ECO:0000313" key="16">
    <source>
        <dbReference type="Proteomes" id="UP001200034"/>
    </source>
</evidence>
<accession>A0AAD4PQN3</accession>
<dbReference type="InterPro" id="IPR052192">
    <property type="entry name" value="Insect_Ionotropic_Sensory_Rcpt"/>
</dbReference>
<dbReference type="GO" id="GO:0015276">
    <property type="term" value="F:ligand-gated monoatomic ion channel activity"/>
    <property type="evidence" value="ECO:0007669"/>
    <property type="project" value="InterPro"/>
</dbReference>
<comment type="subcellular location">
    <subcellularLocation>
        <location evidence="1">Cell membrane</location>
        <topology evidence="1">Multi-pass membrane protein</topology>
    </subcellularLocation>
</comment>
<gene>
    <name evidence="15" type="ORF">KR093_009877</name>
</gene>
<evidence type="ECO:0000313" key="15">
    <source>
        <dbReference type="EMBL" id="KAH8387851.1"/>
    </source>
</evidence>
<dbReference type="EMBL" id="JAJJHW010000095">
    <property type="protein sequence ID" value="KAH8387851.1"/>
    <property type="molecule type" value="Genomic_DNA"/>
</dbReference>
<comment type="caution">
    <text evidence="15">The sequence shown here is derived from an EMBL/GenBank/DDBJ whole genome shotgun (WGS) entry which is preliminary data.</text>
</comment>
<keyword evidence="4 12" id="KW-0812">Transmembrane</keyword>
<evidence type="ECO:0000259" key="14">
    <source>
        <dbReference type="Pfam" id="PF24061"/>
    </source>
</evidence>
<keyword evidence="11" id="KW-0407">Ion channel</keyword>
<reference evidence="15" key="1">
    <citation type="journal article" date="2021" name="Mol. Ecol. Resour.">
        <title>Phylogenomic analyses of the genus Drosophila reveals genomic signals of climate adaptation.</title>
        <authorList>
            <person name="Li F."/>
            <person name="Rane R.V."/>
            <person name="Luria V."/>
            <person name="Xiong Z."/>
            <person name="Chen J."/>
            <person name="Li Z."/>
            <person name="Catullo R.A."/>
            <person name="Griffin P.C."/>
            <person name="Schiffer M."/>
            <person name="Pearce S."/>
            <person name="Lee S.F."/>
            <person name="McElroy K."/>
            <person name="Stocker A."/>
            <person name="Shirriffs J."/>
            <person name="Cockerell F."/>
            <person name="Coppin C."/>
            <person name="Sgro C.M."/>
            <person name="Karger A."/>
            <person name="Cain J.W."/>
            <person name="Weber J.A."/>
            <person name="Santpere G."/>
            <person name="Kirschner M.W."/>
            <person name="Hoffmann A.A."/>
            <person name="Oakeshott J.G."/>
            <person name="Zhang G."/>
        </authorList>
    </citation>
    <scope>NUCLEOTIDE SEQUENCE</scope>
    <source>
        <strain evidence="15">BGI-SZ-2011g</strain>
    </source>
</reference>
<feature type="domain" description="Putative ionotropic receptor ligand binding" evidence="14">
    <location>
        <begin position="13"/>
        <end position="198"/>
    </location>
</feature>
<evidence type="ECO:0000256" key="1">
    <source>
        <dbReference type="ARBA" id="ARBA00004651"/>
    </source>
</evidence>
<dbReference type="InterPro" id="IPR056198">
    <property type="entry name" value="LBD_receptor"/>
</dbReference>
<evidence type="ECO:0000256" key="2">
    <source>
        <dbReference type="ARBA" id="ARBA00022448"/>
    </source>
</evidence>
<proteinExistence type="predicted"/>
<feature type="domain" description="Ionotropic glutamate receptor L-glutamate and glycine-binding" evidence="13">
    <location>
        <begin position="226"/>
        <end position="319"/>
    </location>
</feature>
<feature type="transmembrane region" description="Helical" evidence="12">
    <location>
        <begin position="589"/>
        <end position="612"/>
    </location>
</feature>